<dbReference type="PATRIC" id="fig|273677.3.peg.875"/>
<evidence type="ECO:0000313" key="4">
    <source>
        <dbReference type="Proteomes" id="UP000024001"/>
    </source>
</evidence>
<dbReference type="AlphaFoldDB" id="A0A031FZG8"/>
<organism evidence="3 4">
    <name type="scientific">Microbacterium oleivorans</name>
    <dbReference type="NCBI Taxonomy" id="273677"/>
    <lineage>
        <taxon>Bacteria</taxon>
        <taxon>Bacillati</taxon>
        <taxon>Actinomycetota</taxon>
        <taxon>Actinomycetes</taxon>
        <taxon>Micrococcales</taxon>
        <taxon>Microbacteriaceae</taxon>
        <taxon>Microbacterium</taxon>
    </lineage>
</organism>
<evidence type="ECO:0000313" key="3">
    <source>
        <dbReference type="EMBL" id="EZP29045.1"/>
    </source>
</evidence>
<keyword evidence="1" id="KW-1133">Transmembrane helix</keyword>
<gene>
    <name evidence="3" type="ORF">BW34_00894</name>
</gene>
<dbReference type="Proteomes" id="UP000024001">
    <property type="component" value="Unassembled WGS sequence"/>
</dbReference>
<feature type="transmembrane region" description="Helical" evidence="1">
    <location>
        <begin position="213"/>
        <end position="233"/>
    </location>
</feature>
<accession>A0A031FZG8</accession>
<feature type="signal peptide" evidence="2">
    <location>
        <begin position="1"/>
        <end position="17"/>
    </location>
</feature>
<dbReference type="OrthoDB" id="3251447at2"/>
<evidence type="ECO:0008006" key="5">
    <source>
        <dbReference type="Google" id="ProtNLM"/>
    </source>
</evidence>
<feature type="chain" id="PRO_5038741086" description="EpsG family protein" evidence="2">
    <location>
        <begin position="18"/>
        <end position="410"/>
    </location>
</feature>
<keyword evidence="1" id="KW-0472">Membrane</keyword>
<feature type="transmembrane region" description="Helical" evidence="1">
    <location>
        <begin position="378"/>
        <end position="397"/>
    </location>
</feature>
<dbReference type="RefSeq" id="WP_036309906.1">
    <property type="nucleotide sequence ID" value="NZ_JFYO01000003.1"/>
</dbReference>
<proteinExistence type="predicted"/>
<keyword evidence="1" id="KW-0812">Transmembrane</keyword>
<evidence type="ECO:0000256" key="1">
    <source>
        <dbReference type="SAM" id="Phobius"/>
    </source>
</evidence>
<feature type="transmembrane region" description="Helical" evidence="1">
    <location>
        <begin position="326"/>
        <end position="343"/>
    </location>
</feature>
<keyword evidence="2" id="KW-0732">Signal</keyword>
<sequence>MIVYIASFLLTTMLVQAAGATRTGVTRVALSTAAVIVMSAVAGARDFQVGGPDTIAYGNPLFGAALTARSIPDLEAGVRSVYSGGEQGYLLLNFVVAQVTNDVHAFYFVLSALVSSVVLSAIMLLRQYGSTGLMWLTYLCVAYVDSFNLLRQTPALALGLLGIAVALRGRPWWALAAGLSGLFFHSSAVVFVPIWLITLYLKREGKRPGRRAILVILGAAGVSLAGAPLLQFVAAFGGDRFSAYLGQGATSGAAFALDTLYRLVPLLTGVVAYRTLWRTDKSLETTPDIPSKPAVRHLESVASLPLTTERVSTKTLIPMSTAQRPLLLVLIVLLTIELALIPLREISYPLYRIPLYFGYAKIVAYAVVVKSIRAHRGLAALAMMAFVVAYFLLVVVGRNSGGYSSEMLGI</sequence>
<keyword evidence="4" id="KW-1185">Reference proteome</keyword>
<feature type="transmembrane region" description="Helical" evidence="1">
    <location>
        <begin position="253"/>
        <end position="273"/>
    </location>
</feature>
<protein>
    <recommendedName>
        <fullName evidence="5">EpsG family protein</fullName>
    </recommendedName>
</protein>
<reference evidence="3 4" key="1">
    <citation type="submission" date="2014-03" db="EMBL/GenBank/DDBJ databases">
        <title>Draft Genome Sequences of 13 Willow Endophytes.</title>
        <authorList>
            <person name="Gan H.Y."/>
            <person name="Gan H.M."/>
            <person name="Savka M.A."/>
            <person name="Hudson A.O."/>
        </authorList>
    </citation>
    <scope>NUCLEOTIDE SEQUENCE [LARGE SCALE GENOMIC DNA]</scope>
    <source>
        <strain evidence="3 4">RIT293</strain>
    </source>
</reference>
<name>A0A031FZG8_9MICO</name>
<dbReference type="InterPro" id="IPR049458">
    <property type="entry name" value="EpsG-like"/>
</dbReference>
<feature type="transmembrane region" description="Helical" evidence="1">
    <location>
        <begin position="349"/>
        <end position="369"/>
    </location>
</feature>
<evidence type="ECO:0000256" key="2">
    <source>
        <dbReference type="SAM" id="SignalP"/>
    </source>
</evidence>
<dbReference type="EMBL" id="JFYO01000003">
    <property type="protein sequence ID" value="EZP29045.1"/>
    <property type="molecule type" value="Genomic_DNA"/>
</dbReference>
<feature type="transmembrane region" description="Helical" evidence="1">
    <location>
        <begin position="105"/>
        <end position="125"/>
    </location>
</feature>
<dbReference type="Pfam" id="PF14897">
    <property type="entry name" value="EpsG"/>
    <property type="match status" value="1"/>
</dbReference>
<comment type="caution">
    <text evidence="3">The sequence shown here is derived from an EMBL/GenBank/DDBJ whole genome shotgun (WGS) entry which is preliminary data.</text>
</comment>
<feature type="transmembrane region" description="Helical" evidence="1">
    <location>
        <begin position="171"/>
        <end position="201"/>
    </location>
</feature>